<evidence type="ECO:0000256" key="1">
    <source>
        <dbReference type="ARBA" id="ARBA00004442"/>
    </source>
</evidence>
<keyword evidence="3" id="KW-0998">Cell outer membrane</keyword>
<name>A0A1T4R8K1_9BACT</name>
<dbReference type="EMBL" id="FUWH01000011">
    <property type="protein sequence ID" value="SKA12146.1"/>
    <property type="molecule type" value="Genomic_DNA"/>
</dbReference>
<protein>
    <submittedName>
        <fullName evidence="7">Outer membrane protein OmpA</fullName>
    </submittedName>
</protein>
<reference evidence="7 8" key="1">
    <citation type="submission" date="2017-02" db="EMBL/GenBank/DDBJ databases">
        <authorList>
            <person name="Peterson S.W."/>
        </authorList>
    </citation>
    <scope>NUCLEOTIDE SEQUENCE [LARGE SCALE GENOMIC DNA]</scope>
    <source>
        <strain evidence="7 8">DSM 22335</strain>
    </source>
</reference>
<dbReference type="Proteomes" id="UP000190888">
    <property type="component" value="Unassembled WGS sequence"/>
</dbReference>
<dbReference type="OrthoDB" id="9782229at2"/>
<dbReference type="RefSeq" id="WP_078832406.1">
    <property type="nucleotide sequence ID" value="NZ_FUWH01000011.1"/>
</dbReference>
<dbReference type="InterPro" id="IPR006664">
    <property type="entry name" value="OMP_bac"/>
</dbReference>
<dbReference type="Pfam" id="PF00691">
    <property type="entry name" value="OmpA"/>
    <property type="match status" value="2"/>
</dbReference>
<evidence type="ECO:0000256" key="5">
    <source>
        <dbReference type="SAM" id="SignalP"/>
    </source>
</evidence>
<dbReference type="AlphaFoldDB" id="A0A1T4R8K1"/>
<keyword evidence="5" id="KW-0732">Signal</keyword>
<proteinExistence type="predicted"/>
<comment type="subcellular location">
    <subcellularLocation>
        <location evidence="1">Cell outer membrane</location>
    </subcellularLocation>
</comment>
<gene>
    <name evidence="7" type="ORF">SAMN04488132_11116</name>
</gene>
<evidence type="ECO:0000259" key="6">
    <source>
        <dbReference type="PROSITE" id="PS51123"/>
    </source>
</evidence>
<dbReference type="InterPro" id="IPR050330">
    <property type="entry name" value="Bact_OuterMem_StrucFunc"/>
</dbReference>
<feature type="domain" description="OmpA-like" evidence="6">
    <location>
        <begin position="158"/>
        <end position="282"/>
    </location>
</feature>
<feature type="signal peptide" evidence="5">
    <location>
        <begin position="1"/>
        <end position="18"/>
    </location>
</feature>
<accession>A0A1T4R8K1</accession>
<sequence length="282" mass="31678">MRCFIVLAILFCTQTIGAQQQKLSVYFRFNSASLDSSERKKIDSILYLNKTGMNTVDIFGYCDAIGNNTYNDSLAWERVNAVLQYFGTTTIAKGQVGKAEAYGKRKPANSNLTEEERLRNRRVDIFITNDPQASTATAQTPAVPQQPSLEKRVSDSSLKAGDNLVLKNLNFIGGRHMLVRESIPAAYELLEVMKKFSTLEIEIQGHICCAFGISDGLDIDTQTNNLSENRARSIYEFLVRNGIAASRLSYRGFGSSKPMYYPERTIAQMDANRRVEIKIIRK</sequence>
<evidence type="ECO:0000256" key="3">
    <source>
        <dbReference type="ARBA" id="ARBA00023237"/>
    </source>
</evidence>
<evidence type="ECO:0000313" key="7">
    <source>
        <dbReference type="EMBL" id="SKA12146.1"/>
    </source>
</evidence>
<evidence type="ECO:0000256" key="2">
    <source>
        <dbReference type="ARBA" id="ARBA00023136"/>
    </source>
</evidence>
<feature type="domain" description="OmpA-like" evidence="6">
    <location>
        <begin position="14"/>
        <end position="131"/>
    </location>
</feature>
<keyword evidence="8" id="KW-1185">Reference proteome</keyword>
<dbReference type="PANTHER" id="PTHR30329">
    <property type="entry name" value="STATOR ELEMENT OF FLAGELLAR MOTOR COMPLEX"/>
    <property type="match status" value="1"/>
</dbReference>
<evidence type="ECO:0000313" key="8">
    <source>
        <dbReference type="Proteomes" id="UP000190888"/>
    </source>
</evidence>
<keyword evidence="2 4" id="KW-0472">Membrane</keyword>
<dbReference type="SUPFAM" id="SSF103088">
    <property type="entry name" value="OmpA-like"/>
    <property type="match status" value="2"/>
</dbReference>
<evidence type="ECO:0000256" key="4">
    <source>
        <dbReference type="PROSITE-ProRule" id="PRU00473"/>
    </source>
</evidence>
<dbReference type="STRING" id="413434.SAMN04488132_11116"/>
<dbReference type="CDD" id="cd07185">
    <property type="entry name" value="OmpA_C-like"/>
    <property type="match status" value="2"/>
</dbReference>
<dbReference type="InterPro" id="IPR006665">
    <property type="entry name" value="OmpA-like"/>
</dbReference>
<dbReference type="GO" id="GO:0009279">
    <property type="term" value="C:cell outer membrane"/>
    <property type="evidence" value="ECO:0007669"/>
    <property type="project" value="UniProtKB-SubCell"/>
</dbReference>
<dbReference type="PROSITE" id="PS51123">
    <property type="entry name" value="OMPA_2"/>
    <property type="match status" value="2"/>
</dbReference>
<organism evidence="7 8">
    <name type="scientific">Sediminibacterium ginsengisoli</name>
    <dbReference type="NCBI Taxonomy" id="413434"/>
    <lineage>
        <taxon>Bacteria</taxon>
        <taxon>Pseudomonadati</taxon>
        <taxon>Bacteroidota</taxon>
        <taxon>Chitinophagia</taxon>
        <taxon>Chitinophagales</taxon>
        <taxon>Chitinophagaceae</taxon>
        <taxon>Sediminibacterium</taxon>
    </lineage>
</organism>
<dbReference type="Gene3D" id="3.30.1330.60">
    <property type="entry name" value="OmpA-like domain"/>
    <property type="match status" value="2"/>
</dbReference>
<dbReference type="InterPro" id="IPR036737">
    <property type="entry name" value="OmpA-like_sf"/>
</dbReference>
<dbReference type="PRINTS" id="PR01021">
    <property type="entry name" value="OMPADOMAIN"/>
</dbReference>
<dbReference type="PANTHER" id="PTHR30329:SF21">
    <property type="entry name" value="LIPOPROTEIN YIAD-RELATED"/>
    <property type="match status" value="1"/>
</dbReference>
<feature type="chain" id="PRO_5013273092" evidence="5">
    <location>
        <begin position="19"/>
        <end position="282"/>
    </location>
</feature>